<dbReference type="EMBL" id="CP155573">
    <property type="protein sequence ID" value="XFO65136.1"/>
    <property type="molecule type" value="Genomic_DNA"/>
</dbReference>
<protein>
    <recommendedName>
        <fullName evidence="5">DUF4337 domain-containing protein</fullName>
    </recommendedName>
</protein>
<evidence type="ECO:0000256" key="2">
    <source>
        <dbReference type="SAM" id="Phobius"/>
    </source>
</evidence>
<name>A0ABZ3IHI1_9FIRM</name>
<feature type="coiled-coil region" evidence="1">
    <location>
        <begin position="78"/>
        <end position="126"/>
    </location>
</feature>
<feature type="transmembrane region" description="Helical" evidence="2">
    <location>
        <begin position="155"/>
        <end position="175"/>
    </location>
</feature>
<proteinExistence type="predicted"/>
<dbReference type="Proteomes" id="UP000216752">
    <property type="component" value="Chromosome"/>
</dbReference>
<evidence type="ECO:0000256" key="1">
    <source>
        <dbReference type="SAM" id="Coils"/>
    </source>
</evidence>
<accession>A0ABZ3IHI1</accession>
<keyword evidence="2" id="KW-0472">Membrane</keyword>
<evidence type="ECO:0000313" key="4">
    <source>
        <dbReference type="Proteomes" id="UP000216752"/>
    </source>
</evidence>
<evidence type="ECO:0000313" key="3">
    <source>
        <dbReference type="EMBL" id="XFO65136.1"/>
    </source>
</evidence>
<evidence type="ECO:0008006" key="5">
    <source>
        <dbReference type="Google" id="ProtNLM"/>
    </source>
</evidence>
<feature type="transmembrane region" description="Helical" evidence="2">
    <location>
        <begin position="130"/>
        <end position="149"/>
    </location>
</feature>
<sequence length="179" mass="20100">MEKSQQGSKSWKDNIGTFIAITTVVLAVCATLAAFKAAGYGNKMVLMQSQASDQWAYYQAKSIKETTYQVQRDAMALAAQEAGKAEQYKSKVDEYDKEVARYKQEKKEITDEAKRLEKDRDMAQRFNGKFGQALIFLQIGILLSSLASINKVYLYWYMGLFAGGVGIVMFLYTFASSIV</sequence>
<gene>
    <name evidence="3" type="ORF">SPSIL_012450</name>
</gene>
<keyword evidence="4" id="KW-1185">Reference proteome</keyword>
<feature type="transmembrane region" description="Helical" evidence="2">
    <location>
        <begin position="15"/>
        <end position="35"/>
    </location>
</feature>
<keyword evidence="1" id="KW-0175">Coiled coil</keyword>
<organism evidence="3 4">
    <name type="scientific">Sporomusa silvacetica DSM 10669</name>
    <dbReference type="NCBI Taxonomy" id="1123289"/>
    <lineage>
        <taxon>Bacteria</taxon>
        <taxon>Bacillati</taxon>
        <taxon>Bacillota</taxon>
        <taxon>Negativicutes</taxon>
        <taxon>Selenomonadales</taxon>
        <taxon>Sporomusaceae</taxon>
        <taxon>Sporomusa</taxon>
    </lineage>
</organism>
<reference evidence="3" key="1">
    <citation type="submission" date="2024-05" db="EMBL/GenBank/DDBJ databases">
        <title>Isolation and characterization of Sporomusa carbonis sp. nov., a carboxydotrophic hydrogenogen in the genus of Sporomusa isolated from a charcoal burning pile.</title>
        <authorList>
            <person name="Boeer T."/>
            <person name="Rosenbaum F."/>
            <person name="Eysell L."/>
            <person name="Mueller V."/>
            <person name="Daniel R."/>
            <person name="Poehlein A."/>
        </authorList>
    </citation>
    <scope>NUCLEOTIDE SEQUENCE [LARGE SCALE GENOMIC DNA]</scope>
    <source>
        <strain evidence="3">DSM 10669</strain>
    </source>
</reference>
<dbReference type="Pfam" id="PF14235">
    <property type="entry name" value="DUF4337"/>
    <property type="match status" value="1"/>
</dbReference>
<keyword evidence="2" id="KW-1133">Transmembrane helix</keyword>
<dbReference type="RefSeq" id="WP_094605596.1">
    <property type="nucleotide sequence ID" value="NZ_CP155573.1"/>
</dbReference>
<dbReference type="InterPro" id="IPR025570">
    <property type="entry name" value="DUF4337"/>
</dbReference>
<keyword evidence="2" id="KW-0812">Transmembrane</keyword>